<dbReference type="Pfam" id="PF00691">
    <property type="entry name" value="OmpA"/>
    <property type="match status" value="1"/>
</dbReference>
<dbReference type="GeneID" id="300654576"/>
<feature type="region of interest" description="Disordered" evidence="2">
    <location>
        <begin position="117"/>
        <end position="222"/>
    </location>
</feature>
<dbReference type="PANTHER" id="PTHR30329">
    <property type="entry name" value="STATOR ELEMENT OF FLAGELLAR MOTOR COMPLEX"/>
    <property type="match status" value="1"/>
</dbReference>
<dbReference type="OrthoDB" id="8438623at2"/>
<evidence type="ECO:0000313" key="4">
    <source>
        <dbReference type="EMBL" id="NBG95872.1"/>
    </source>
</evidence>
<feature type="region of interest" description="Disordered" evidence="2">
    <location>
        <begin position="42"/>
        <end position="101"/>
    </location>
</feature>
<dbReference type="InterPro" id="IPR050330">
    <property type="entry name" value="Bact_OuterMem_StrucFunc"/>
</dbReference>
<evidence type="ECO:0000259" key="3">
    <source>
        <dbReference type="PROSITE" id="PS51123"/>
    </source>
</evidence>
<sequence length="521" mass="53161">MTMEIMSTTGKTISTRRPGLFRTGPMAAAFAALLLAACSTTPEWTRPSTISDSITGQSPSEPTNETVAAQQAAAENSSDGAAFPAAGSAPKVPETGAEAEKRDLANSLVADRQHARYSGEALRGGTEPPASPLPSRRTAPLPDLPQTAGAASSGEQVASGKVIPAPEVPEFREPSRRIGEVKDGEYVPREEVVRRNAQAGREAAEEAAERTADNASDAVTKAASDKVEVATLPAPTSTPAPSAPAVQAAPAAPVAAPAPVRQTTAAPARRPAVPATARPLYETEAAAQAAVQPSAVPTGRAARPVAASPAVTTGEPQFAASKAPPLPAEVLSQVPAVVSARFEETRVETGAPAAAPAQTGGDGVVIDYSAIGAGSPVPEESSYEQGSAAATPAYELLSEDAEGGPFTPVAIYFGHGSTALSAADRAEIRDIAALQKKRGGGPVRVVGHASSRTNNLPVEKHLLANFDTSLKRANAVAAELMKHGVAAADLVIEAEGDQAPVFYESMPAGEAGNRRAEIFLE</sequence>
<feature type="compositionally biased region" description="Basic and acidic residues" evidence="2">
    <location>
        <begin position="169"/>
        <end position="194"/>
    </location>
</feature>
<organism evidence="4 5">
    <name type="scientific">Pyruvatibacter mobilis</name>
    <dbReference type="NCBI Taxonomy" id="1712261"/>
    <lineage>
        <taxon>Bacteria</taxon>
        <taxon>Pseudomonadati</taxon>
        <taxon>Pseudomonadota</taxon>
        <taxon>Alphaproteobacteria</taxon>
        <taxon>Hyphomicrobiales</taxon>
        <taxon>Parvibaculaceae</taxon>
        <taxon>Pyruvatibacter</taxon>
    </lineage>
</organism>
<evidence type="ECO:0000313" key="5">
    <source>
        <dbReference type="Proteomes" id="UP000470384"/>
    </source>
</evidence>
<keyword evidence="1" id="KW-0472">Membrane</keyword>
<keyword evidence="5" id="KW-1185">Reference proteome</keyword>
<dbReference type="InterPro" id="IPR036737">
    <property type="entry name" value="OmpA-like_sf"/>
</dbReference>
<dbReference type="InterPro" id="IPR006665">
    <property type="entry name" value="OmpA-like"/>
</dbReference>
<proteinExistence type="predicted"/>
<gene>
    <name evidence="4" type="ORF">GTQ45_09010</name>
</gene>
<feature type="compositionally biased region" description="Basic and acidic residues" evidence="2">
    <location>
        <begin position="202"/>
        <end position="212"/>
    </location>
</feature>
<feature type="domain" description="OmpA-like" evidence="3">
    <location>
        <begin position="400"/>
        <end position="521"/>
    </location>
</feature>
<evidence type="ECO:0000256" key="2">
    <source>
        <dbReference type="SAM" id="MobiDB-lite"/>
    </source>
</evidence>
<comment type="caution">
    <text evidence="4">The sequence shown here is derived from an EMBL/GenBank/DDBJ whole genome shotgun (WGS) entry which is preliminary data.</text>
</comment>
<reference evidence="4 5" key="1">
    <citation type="journal article" date="2016" name="Int. J. Syst. Evol. Microbiol.">
        <title>Pyruvatibacter mobilis gen. nov., sp. nov., a marine bacterium from the culture broth of Picochlorum sp. 122.</title>
        <authorList>
            <person name="Wang G."/>
            <person name="Tang M."/>
            <person name="Wu H."/>
            <person name="Dai S."/>
            <person name="Li T."/>
            <person name="Chen C."/>
            <person name="He H."/>
            <person name="Fan J."/>
            <person name="Xiang W."/>
            <person name="Li X."/>
        </authorList>
    </citation>
    <scope>NUCLEOTIDE SEQUENCE [LARGE SCALE GENOMIC DNA]</scope>
    <source>
        <strain evidence="4 5">GYP-11</strain>
    </source>
</reference>
<dbReference type="AlphaFoldDB" id="A0A845QBD1"/>
<evidence type="ECO:0000256" key="1">
    <source>
        <dbReference type="PROSITE-ProRule" id="PRU00473"/>
    </source>
</evidence>
<dbReference type="RefSeq" id="WP_160587751.1">
    <property type="nucleotide sequence ID" value="NZ_BMHN01000001.1"/>
</dbReference>
<dbReference type="PROSITE" id="PS51123">
    <property type="entry name" value="OMPA_2"/>
    <property type="match status" value="1"/>
</dbReference>
<accession>A0A845QBD1</accession>
<dbReference type="GO" id="GO:0016020">
    <property type="term" value="C:membrane"/>
    <property type="evidence" value="ECO:0007669"/>
    <property type="project" value="UniProtKB-UniRule"/>
</dbReference>
<dbReference type="EMBL" id="WXYQ01000006">
    <property type="protein sequence ID" value="NBG95872.1"/>
    <property type="molecule type" value="Genomic_DNA"/>
</dbReference>
<feature type="compositionally biased region" description="Polar residues" evidence="2">
    <location>
        <begin position="42"/>
        <end position="79"/>
    </location>
</feature>
<dbReference type="CDD" id="cd07185">
    <property type="entry name" value="OmpA_C-like"/>
    <property type="match status" value="1"/>
</dbReference>
<dbReference type="PANTHER" id="PTHR30329:SF21">
    <property type="entry name" value="LIPOPROTEIN YIAD-RELATED"/>
    <property type="match status" value="1"/>
</dbReference>
<name>A0A845QBD1_9HYPH</name>
<protein>
    <submittedName>
        <fullName evidence="4">OmpA family protein</fullName>
    </submittedName>
</protein>
<dbReference type="Proteomes" id="UP000470384">
    <property type="component" value="Unassembled WGS sequence"/>
</dbReference>
<dbReference type="Gene3D" id="3.30.1330.60">
    <property type="entry name" value="OmpA-like domain"/>
    <property type="match status" value="1"/>
</dbReference>
<dbReference type="SUPFAM" id="SSF103088">
    <property type="entry name" value="OmpA-like"/>
    <property type="match status" value="1"/>
</dbReference>